<dbReference type="AlphaFoldDB" id="A0A371CJ76"/>
<dbReference type="GO" id="GO:0031037">
    <property type="term" value="P:myosin II filament disassembly"/>
    <property type="evidence" value="ECO:0007669"/>
    <property type="project" value="TreeGrafter"/>
</dbReference>
<evidence type="ECO:0000313" key="9">
    <source>
        <dbReference type="Proteomes" id="UP000256964"/>
    </source>
</evidence>
<keyword evidence="3" id="KW-0547">Nucleotide-binding</keyword>
<evidence type="ECO:0000256" key="2">
    <source>
        <dbReference type="ARBA" id="ARBA00022679"/>
    </source>
</evidence>
<proteinExistence type="predicted"/>
<dbReference type="GO" id="GO:0004674">
    <property type="term" value="F:protein serine/threonine kinase activity"/>
    <property type="evidence" value="ECO:0007669"/>
    <property type="project" value="UniProtKB-KW"/>
</dbReference>
<gene>
    <name evidence="8" type="ORF">OH76DRAFT_1490372</name>
</gene>
<dbReference type="Pfam" id="PF02816">
    <property type="entry name" value="Alpha_kinase"/>
    <property type="match status" value="1"/>
</dbReference>
<accession>A0A371CJ76</accession>
<dbReference type="PROSITE" id="PS51158">
    <property type="entry name" value="ALPHA_KINASE"/>
    <property type="match status" value="1"/>
</dbReference>
<organism evidence="8 9">
    <name type="scientific">Lentinus brumalis</name>
    <dbReference type="NCBI Taxonomy" id="2498619"/>
    <lineage>
        <taxon>Eukaryota</taxon>
        <taxon>Fungi</taxon>
        <taxon>Dikarya</taxon>
        <taxon>Basidiomycota</taxon>
        <taxon>Agaricomycotina</taxon>
        <taxon>Agaricomycetes</taxon>
        <taxon>Polyporales</taxon>
        <taxon>Polyporaceae</taxon>
        <taxon>Lentinus</taxon>
    </lineage>
</organism>
<dbReference type="GO" id="GO:0005524">
    <property type="term" value="F:ATP binding"/>
    <property type="evidence" value="ECO:0007669"/>
    <property type="project" value="UniProtKB-KW"/>
</dbReference>
<dbReference type="InterPro" id="IPR051852">
    <property type="entry name" value="Alpha-type_PK"/>
</dbReference>
<dbReference type="EMBL" id="KZ857564">
    <property type="protein sequence ID" value="RDX40326.1"/>
    <property type="molecule type" value="Genomic_DNA"/>
</dbReference>
<dbReference type="Gene3D" id="3.20.200.10">
    <property type="entry name" value="MHCK/EF2 kinase"/>
    <property type="match status" value="1"/>
</dbReference>
<dbReference type="STRING" id="139420.A0A371CJ76"/>
<dbReference type="InterPro" id="IPR004166">
    <property type="entry name" value="a-kinase_dom"/>
</dbReference>
<keyword evidence="2" id="KW-0808">Transferase</keyword>
<name>A0A371CJ76_9APHY</name>
<keyword evidence="5" id="KW-0067">ATP-binding</keyword>
<keyword evidence="9" id="KW-1185">Reference proteome</keyword>
<reference evidence="8 9" key="1">
    <citation type="journal article" date="2018" name="Biotechnol. Biofuels">
        <title>Integrative visual omics of the white-rot fungus Polyporus brumalis exposes the biotechnological potential of its oxidative enzymes for delignifying raw plant biomass.</title>
        <authorList>
            <person name="Miyauchi S."/>
            <person name="Rancon A."/>
            <person name="Drula E."/>
            <person name="Hage H."/>
            <person name="Chaduli D."/>
            <person name="Favel A."/>
            <person name="Grisel S."/>
            <person name="Henrissat B."/>
            <person name="Herpoel-Gimbert I."/>
            <person name="Ruiz-Duenas F.J."/>
            <person name="Chevret D."/>
            <person name="Hainaut M."/>
            <person name="Lin J."/>
            <person name="Wang M."/>
            <person name="Pangilinan J."/>
            <person name="Lipzen A."/>
            <person name="Lesage-Meessen L."/>
            <person name="Navarro D."/>
            <person name="Riley R."/>
            <person name="Grigoriev I.V."/>
            <person name="Zhou S."/>
            <person name="Raouche S."/>
            <person name="Rosso M.N."/>
        </authorList>
    </citation>
    <scope>NUCLEOTIDE SEQUENCE [LARGE SCALE GENOMIC DNA]</scope>
    <source>
        <strain evidence="8 9">BRFM 1820</strain>
    </source>
</reference>
<evidence type="ECO:0000256" key="5">
    <source>
        <dbReference type="ARBA" id="ARBA00022840"/>
    </source>
</evidence>
<dbReference type="InterPro" id="IPR011009">
    <property type="entry name" value="Kinase-like_dom_sf"/>
</dbReference>
<evidence type="ECO:0000256" key="4">
    <source>
        <dbReference type="ARBA" id="ARBA00022777"/>
    </source>
</evidence>
<evidence type="ECO:0000313" key="8">
    <source>
        <dbReference type="EMBL" id="RDX40326.1"/>
    </source>
</evidence>
<dbReference type="CDD" id="cd04515">
    <property type="entry name" value="Alpha_kinase"/>
    <property type="match status" value="1"/>
</dbReference>
<dbReference type="SUPFAM" id="SSF56112">
    <property type="entry name" value="Protein kinase-like (PK-like)"/>
    <property type="match status" value="1"/>
</dbReference>
<dbReference type="GO" id="GO:1903013">
    <property type="term" value="P:response to differentiation-inducing factor 1"/>
    <property type="evidence" value="ECO:0007669"/>
    <property type="project" value="TreeGrafter"/>
</dbReference>
<protein>
    <recommendedName>
        <fullName evidence="7">Alpha-type protein kinase domain-containing protein</fullName>
    </recommendedName>
</protein>
<evidence type="ECO:0000256" key="1">
    <source>
        <dbReference type="ARBA" id="ARBA00022527"/>
    </source>
</evidence>
<dbReference type="Proteomes" id="UP000256964">
    <property type="component" value="Unassembled WGS sequence"/>
</dbReference>
<evidence type="ECO:0000259" key="7">
    <source>
        <dbReference type="PROSITE" id="PS51158"/>
    </source>
</evidence>
<dbReference type="OrthoDB" id="2802092at2759"/>
<evidence type="ECO:0000256" key="3">
    <source>
        <dbReference type="ARBA" id="ARBA00022741"/>
    </source>
</evidence>
<evidence type="ECO:0000256" key="6">
    <source>
        <dbReference type="SAM" id="MobiDB-lite"/>
    </source>
</evidence>
<feature type="region of interest" description="Disordered" evidence="6">
    <location>
        <begin position="263"/>
        <end position="304"/>
    </location>
</feature>
<dbReference type="PANTHER" id="PTHR45992:SF2">
    <property type="entry name" value="EUKARYOTIC ELONGATION FACTOR 2 KINASE"/>
    <property type="match status" value="1"/>
</dbReference>
<keyword evidence="4" id="KW-0418">Kinase</keyword>
<feature type="compositionally biased region" description="Low complexity" evidence="6">
    <location>
        <begin position="267"/>
        <end position="284"/>
    </location>
</feature>
<keyword evidence="1" id="KW-0723">Serine/threonine-protein kinase</keyword>
<feature type="domain" description="Alpha-type protein kinase" evidence="7">
    <location>
        <begin position="1"/>
        <end position="253"/>
    </location>
</feature>
<sequence length="304" mass="33198">MDINFRKTECVIDGKTGLPTLTESIVNEVGKISLKPVVLERADVGRTKELYLYAAKKLINVGEGPNHSIDIDQSVRILQADLVRLKRMQHFTKLFMHKAMDQDVDVADFVVSDAFLLKTYSTSLLGAENGGERDTTALDSVTSVYLVEPYRRNSSVIEYSGTLGVAHASDQRTTTMGAFAHFVVENTACQYAFADIQGSVDASNVRRLILFDPMTHTPTSSSGLGDHGVDGIQDFITSHKCTNVCHLLGLVPVSTLQITLDNMTGKPSRAASPDSPDSPSPLSSNQRIRRRMTPLFTDSSEGDS</sequence>
<dbReference type="PANTHER" id="PTHR45992">
    <property type="entry name" value="EUKARYOTIC ELONGATION FACTOR 2 KINASE-RELATED"/>
    <property type="match status" value="1"/>
</dbReference>